<dbReference type="CDD" id="cd07730">
    <property type="entry name" value="metallo-hydrolase-like_MBL-fold"/>
    <property type="match status" value="1"/>
</dbReference>
<comment type="cofactor">
    <cofactor evidence="1">
        <name>Zn(2+)</name>
        <dbReference type="ChEBI" id="CHEBI:29105"/>
    </cofactor>
</comment>
<keyword evidence="3" id="KW-0479">Metal-binding</keyword>
<name>A0A3M5P3K7_PSEVI</name>
<sequence length="268" mass="29842">MAKITTFEVGYCTHIGCMALKGAGMRVCKFPSRAYLLEVGDRRWLWDTGYANHFQKHTQSGIFRVYSQVTPVYLETGETLIEQLRAAGYAANDIQGLIVSHFHADHIAGLRDFPHMDFICSGEGWQKTRPLRGIAALKRAFVPGLIPECFEASLRFMEGLERVSLPEQLAPFLEGYELPGGDGQIILVPLPGHAAGHIGAFILTDDGWTLLASDSAWSPLSYQELRGPSVFANVLMDDSKTYYRTLNQLNQLWTAGHVDIRLCHEGDL</sequence>
<reference evidence="7 8" key="1">
    <citation type="submission" date="2018-08" db="EMBL/GenBank/DDBJ databases">
        <title>Recombination of ecologically and evolutionarily significant loci maintains genetic cohesion in the Pseudomonas syringae species complex.</title>
        <authorList>
            <person name="Dillon M."/>
            <person name="Thakur S."/>
            <person name="Almeida R.N.D."/>
            <person name="Weir B.S."/>
            <person name="Guttman D.S."/>
        </authorList>
    </citation>
    <scope>NUCLEOTIDE SEQUENCE [LARGE SCALE GENOMIC DNA]</scope>
    <source>
        <strain evidence="7 8">ICMP 19473</strain>
    </source>
</reference>
<evidence type="ECO:0000256" key="3">
    <source>
        <dbReference type="ARBA" id="ARBA00022723"/>
    </source>
</evidence>
<comment type="caution">
    <text evidence="7">The sequence shown here is derived from an EMBL/GenBank/DDBJ whole genome shotgun (WGS) entry which is preliminary data.</text>
</comment>
<dbReference type="InterPro" id="IPR001279">
    <property type="entry name" value="Metallo-B-lactamas"/>
</dbReference>
<evidence type="ECO:0000313" key="7">
    <source>
        <dbReference type="EMBL" id="RMT78777.1"/>
    </source>
</evidence>
<evidence type="ECO:0000256" key="5">
    <source>
        <dbReference type="ARBA" id="ARBA00022833"/>
    </source>
</evidence>
<dbReference type="SUPFAM" id="SSF56281">
    <property type="entry name" value="Metallo-hydrolase/oxidoreductase"/>
    <property type="match status" value="1"/>
</dbReference>
<keyword evidence="5" id="KW-0862">Zinc</keyword>
<dbReference type="OrthoDB" id="5443440at2"/>
<dbReference type="GO" id="GO:0016787">
    <property type="term" value="F:hydrolase activity"/>
    <property type="evidence" value="ECO:0007669"/>
    <property type="project" value="UniProtKB-KW"/>
</dbReference>
<dbReference type="SMART" id="SM00849">
    <property type="entry name" value="Lactamase_B"/>
    <property type="match status" value="1"/>
</dbReference>
<organism evidence="7 8">
    <name type="scientific">Pseudomonas viridiflava</name>
    <name type="common">Phytomonas viridiflava</name>
    <dbReference type="NCBI Taxonomy" id="33069"/>
    <lineage>
        <taxon>Bacteria</taxon>
        <taxon>Pseudomonadati</taxon>
        <taxon>Pseudomonadota</taxon>
        <taxon>Gammaproteobacteria</taxon>
        <taxon>Pseudomonadales</taxon>
        <taxon>Pseudomonadaceae</taxon>
        <taxon>Pseudomonas</taxon>
    </lineage>
</organism>
<dbReference type="AlphaFoldDB" id="A0A3M5P3K7"/>
<dbReference type="PANTHER" id="PTHR42978">
    <property type="entry name" value="QUORUM-QUENCHING LACTONASE YTNP-RELATED-RELATED"/>
    <property type="match status" value="1"/>
</dbReference>
<keyword evidence="4" id="KW-0378">Hydrolase</keyword>
<comment type="similarity">
    <text evidence="2">Belongs to the metallo-beta-lactamase superfamily.</text>
</comment>
<gene>
    <name evidence="7" type="ORF">ALP40_200084</name>
</gene>
<dbReference type="Gene3D" id="3.60.15.10">
    <property type="entry name" value="Ribonuclease Z/Hydroxyacylglutathione hydrolase-like"/>
    <property type="match status" value="1"/>
</dbReference>
<protein>
    <recommendedName>
        <fullName evidence="6">Metallo-beta-lactamase domain-containing protein</fullName>
    </recommendedName>
</protein>
<evidence type="ECO:0000256" key="4">
    <source>
        <dbReference type="ARBA" id="ARBA00022801"/>
    </source>
</evidence>
<evidence type="ECO:0000313" key="8">
    <source>
        <dbReference type="Proteomes" id="UP000273854"/>
    </source>
</evidence>
<evidence type="ECO:0000256" key="2">
    <source>
        <dbReference type="ARBA" id="ARBA00007749"/>
    </source>
</evidence>
<dbReference type="PANTHER" id="PTHR42978:SF2">
    <property type="entry name" value="102 KBASES UNSTABLE REGION: FROM 1 TO 119443"/>
    <property type="match status" value="1"/>
</dbReference>
<accession>A0A3M5P3K7</accession>
<evidence type="ECO:0000259" key="6">
    <source>
        <dbReference type="SMART" id="SM00849"/>
    </source>
</evidence>
<dbReference type="GO" id="GO:0046872">
    <property type="term" value="F:metal ion binding"/>
    <property type="evidence" value="ECO:0007669"/>
    <property type="project" value="UniProtKB-KW"/>
</dbReference>
<dbReference type="Pfam" id="PF00753">
    <property type="entry name" value="Lactamase_B"/>
    <property type="match status" value="1"/>
</dbReference>
<dbReference type="RefSeq" id="WP_122209654.1">
    <property type="nucleotide sequence ID" value="NZ_RBTP01000063.1"/>
</dbReference>
<proteinExistence type="inferred from homology"/>
<dbReference type="EMBL" id="RBTP01000063">
    <property type="protein sequence ID" value="RMT78777.1"/>
    <property type="molecule type" value="Genomic_DNA"/>
</dbReference>
<dbReference type="InterPro" id="IPR051013">
    <property type="entry name" value="MBL_superfamily_lactonases"/>
</dbReference>
<feature type="domain" description="Metallo-beta-lactamase" evidence="6">
    <location>
        <begin position="31"/>
        <end position="264"/>
    </location>
</feature>
<dbReference type="InterPro" id="IPR036866">
    <property type="entry name" value="RibonucZ/Hydroxyglut_hydro"/>
</dbReference>
<dbReference type="Proteomes" id="UP000273854">
    <property type="component" value="Unassembled WGS sequence"/>
</dbReference>
<evidence type="ECO:0000256" key="1">
    <source>
        <dbReference type="ARBA" id="ARBA00001947"/>
    </source>
</evidence>